<feature type="transmembrane region" description="Helical" evidence="7">
    <location>
        <begin position="244"/>
        <end position="261"/>
    </location>
</feature>
<dbReference type="Gene3D" id="1.20.1250.20">
    <property type="entry name" value="MFS general substrate transporter like domains"/>
    <property type="match status" value="2"/>
</dbReference>
<keyword evidence="4 7" id="KW-0812">Transmembrane</keyword>
<dbReference type="Pfam" id="PF07690">
    <property type="entry name" value="MFS_1"/>
    <property type="match status" value="1"/>
</dbReference>
<comment type="caution">
    <text evidence="9">The sequence shown here is derived from an EMBL/GenBank/DDBJ whole genome shotgun (WGS) entry which is preliminary data.</text>
</comment>
<dbReference type="InterPro" id="IPR020846">
    <property type="entry name" value="MFS_dom"/>
</dbReference>
<feature type="transmembrane region" description="Helical" evidence="7">
    <location>
        <begin position="5"/>
        <end position="25"/>
    </location>
</feature>
<sequence length="397" mass="43662">MPRELWMLLIGMVFYVTGASFLWPLNAIYVHEELHKSLAVAGVVLMLNSAATIVGNLFGGILFDKWGGFRSLMLGAVTTLVAIVFLIFFHGWPAYPILLAVIGLGSGIVFPVVNAYAGAIWPKGGRRAFNAVYVAINIGVAAGSSFGGWIASYSFEWIFITNTLMYLLFLFVVLFGLKPVQRKSGQKPSMKNAASVSIHSRTAWRAFLILCTGYFLCWLSYVQWSTTVAAYTQQLGLSLRQYSLLWTINGVLIVLAQPLLGKLLSRWSNQLKLQMIVGFFIFALSFLILWQASVFWHFVAAMVVLTIAEIMVWPAIPTVASQLASQEKEGFYQGIVNSTATAGRMIGPVLGGLVVDHAGMKPLLAILFVFVLISILTTAIYDRKLKQESPIETKAAV</sequence>
<organism evidence="9 10">
    <name type="scientific">Anoxybacteroides rupiense</name>
    <dbReference type="NCBI Taxonomy" id="311460"/>
    <lineage>
        <taxon>Bacteria</taxon>
        <taxon>Bacillati</taxon>
        <taxon>Bacillota</taxon>
        <taxon>Bacilli</taxon>
        <taxon>Bacillales</taxon>
        <taxon>Anoxybacillaceae</taxon>
        <taxon>Anoxybacteroides</taxon>
    </lineage>
</organism>
<feature type="transmembrane region" description="Helical" evidence="7">
    <location>
        <begin position="37"/>
        <end position="59"/>
    </location>
</feature>
<name>A0ABT5W5S6_9BACL</name>
<proteinExistence type="predicted"/>
<evidence type="ECO:0000256" key="2">
    <source>
        <dbReference type="ARBA" id="ARBA00022448"/>
    </source>
</evidence>
<gene>
    <name evidence="9" type="ORF">PNH38_12465</name>
</gene>
<keyword evidence="10" id="KW-1185">Reference proteome</keyword>
<evidence type="ECO:0000256" key="5">
    <source>
        <dbReference type="ARBA" id="ARBA00022989"/>
    </source>
</evidence>
<dbReference type="Proteomes" id="UP001213979">
    <property type="component" value="Unassembled WGS sequence"/>
</dbReference>
<feature type="transmembrane region" description="Helical" evidence="7">
    <location>
        <begin position="131"/>
        <end position="151"/>
    </location>
</feature>
<feature type="domain" description="Major facilitator superfamily (MFS) profile" evidence="8">
    <location>
        <begin position="4"/>
        <end position="386"/>
    </location>
</feature>
<keyword evidence="6 7" id="KW-0472">Membrane</keyword>
<dbReference type="InterPro" id="IPR050171">
    <property type="entry name" value="MFS_Transporters"/>
</dbReference>
<dbReference type="SUPFAM" id="SSF103473">
    <property type="entry name" value="MFS general substrate transporter"/>
    <property type="match status" value="1"/>
</dbReference>
<dbReference type="PROSITE" id="PS50850">
    <property type="entry name" value="MFS"/>
    <property type="match status" value="1"/>
</dbReference>
<evidence type="ECO:0000259" key="8">
    <source>
        <dbReference type="PROSITE" id="PS50850"/>
    </source>
</evidence>
<feature type="transmembrane region" description="Helical" evidence="7">
    <location>
        <begin position="71"/>
        <end position="91"/>
    </location>
</feature>
<keyword evidence="2" id="KW-0813">Transport</keyword>
<protein>
    <submittedName>
        <fullName evidence="9">MFS transporter</fullName>
    </submittedName>
</protein>
<accession>A0ABT5W5S6</accession>
<feature type="transmembrane region" description="Helical" evidence="7">
    <location>
        <begin position="363"/>
        <end position="381"/>
    </location>
</feature>
<feature type="transmembrane region" description="Helical" evidence="7">
    <location>
        <begin position="157"/>
        <end position="177"/>
    </location>
</feature>
<evidence type="ECO:0000256" key="1">
    <source>
        <dbReference type="ARBA" id="ARBA00004651"/>
    </source>
</evidence>
<dbReference type="PANTHER" id="PTHR23517">
    <property type="entry name" value="RESISTANCE PROTEIN MDTM, PUTATIVE-RELATED-RELATED"/>
    <property type="match status" value="1"/>
</dbReference>
<evidence type="ECO:0000256" key="7">
    <source>
        <dbReference type="SAM" id="Phobius"/>
    </source>
</evidence>
<feature type="transmembrane region" description="Helical" evidence="7">
    <location>
        <begin position="273"/>
        <end position="292"/>
    </location>
</feature>
<dbReference type="PANTHER" id="PTHR23517:SF10">
    <property type="entry name" value="MAJOR FACILITATOR SUPERFAMILY (MFS) PROFILE DOMAIN-CONTAINING PROTEIN"/>
    <property type="match status" value="1"/>
</dbReference>
<comment type="subcellular location">
    <subcellularLocation>
        <location evidence="1">Cell membrane</location>
        <topology evidence="1">Multi-pass membrane protein</topology>
    </subcellularLocation>
</comment>
<evidence type="ECO:0000313" key="10">
    <source>
        <dbReference type="Proteomes" id="UP001213979"/>
    </source>
</evidence>
<dbReference type="EMBL" id="JAQOTG010000012">
    <property type="protein sequence ID" value="MDE8564675.1"/>
    <property type="molecule type" value="Genomic_DNA"/>
</dbReference>
<dbReference type="CDD" id="cd17329">
    <property type="entry name" value="MFS_MdtH_MDR_like"/>
    <property type="match status" value="1"/>
</dbReference>
<reference evidence="9 10" key="1">
    <citation type="submission" date="2023-01" db="EMBL/GenBank/DDBJ databases">
        <title>Genome-based reclassification of Anoxybacillus geothermalis as a later heterotypic synonym of Anoxybacillus rupiensis.</title>
        <authorList>
            <person name="Inan Bektas K."/>
            <person name="Canakci S."/>
            <person name="Belduz A.A."/>
            <person name="Guler H.H."/>
        </authorList>
    </citation>
    <scope>NUCLEOTIDE SEQUENCE [LARGE SCALE GENOMIC DNA]</scope>
    <source>
        <strain evidence="9 10">DSM 17127</strain>
    </source>
</reference>
<evidence type="ECO:0000256" key="6">
    <source>
        <dbReference type="ARBA" id="ARBA00023136"/>
    </source>
</evidence>
<dbReference type="RefSeq" id="WP_275192028.1">
    <property type="nucleotide sequence ID" value="NZ_JAQOTG010000012.1"/>
</dbReference>
<feature type="transmembrane region" description="Helical" evidence="7">
    <location>
        <begin position="97"/>
        <end position="119"/>
    </location>
</feature>
<evidence type="ECO:0000313" key="9">
    <source>
        <dbReference type="EMBL" id="MDE8564675.1"/>
    </source>
</evidence>
<dbReference type="InterPro" id="IPR036259">
    <property type="entry name" value="MFS_trans_sf"/>
</dbReference>
<feature type="transmembrane region" description="Helical" evidence="7">
    <location>
        <begin position="206"/>
        <end position="224"/>
    </location>
</feature>
<evidence type="ECO:0000256" key="3">
    <source>
        <dbReference type="ARBA" id="ARBA00022475"/>
    </source>
</evidence>
<evidence type="ECO:0000256" key="4">
    <source>
        <dbReference type="ARBA" id="ARBA00022692"/>
    </source>
</evidence>
<dbReference type="InterPro" id="IPR011701">
    <property type="entry name" value="MFS"/>
</dbReference>
<keyword evidence="5 7" id="KW-1133">Transmembrane helix</keyword>
<keyword evidence="3" id="KW-1003">Cell membrane</keyword>